<gene>
    <name evidence="2" type="primary">LOC112552217</name>
</gene>
<reference evidence="2" key="1">
    <citation type="submission" date="2025-08" db="UniProtKB">
        <authorList>
            <consortium name="RefSeq"/>
        </authorList>
    </citation>
    <scope>IDENTIFICATION</scope>
</reference>
<dbReference type="RefSeq" id="XP_025072894.1">
    <property type="nucleotide sequence ID" value="XM_025217109.1"/>
</dbReference>
<evidence type="ECO:0000313" key="1">
    <source>
        <dbReference type="Proteomes" id="UP000504615"/>
    </source>
</evidence>
<sequence length="168" mass="19725">MSFLLIFEKISKNFMFENTRYILDKKLSLTTTTEPFADTKLWSEVSDSPYENIARGSVNRNSQQFISKEFDPFLQTRPMPKARREARRERGRVAKKTFFDRFNSDYTFTTKESVLFVGDRHEQKHTVIRLFMLASTQVLLYPTMFSPLKNTVLGADVELEHAFAKKVF</sequence>
<dbReference type="Proteomes" id="UP000504615">
    <property type="component" value="Unplaced"/>
</dbReference>
<protein>
    <submittedName>
        <fullName evidence="2">Uncharacterized protein LOC112552217</fullName>
    </submittedName>
</protein>
<organism evidence="1 2">
    <name type="scientific">Pogonomyrmex barbatus</name>
    <name type="common">red harvester ant</name>
    <dbReference type="NCBI Taxonomy" id="144034"/>
    <lineage>
        <taxon>Eukaryota</taxon>
        <taxon>Metazoa</taxon>
        <taxon>Ecdysozoa</taxon>
        <taxon>Arthropoda</taxon>
        <taxon>Hexapoda</taxon>
        <taxon>Insecta</taxon>
        <taxon>Pterygota</taxon>
        <taxon>Neoptera</taxon>
        <taxon>Endopterygota</taxon>
        <taxon>Hymenoptera</taxon>
        <taxon>Apocrita</taxon>
        <taxon>Aculeata</taxon>
        <taxon>Formicoidea</taxon>
        <taxon>Formicidae</taxon>
        <taxon>Myrmicinae</taxon>
        <taxon>Pogonomyrmex</taxon>
    </lineage>
</organism>
<dbReference type="AlphaFoldDB" id="A0A8N1S205"/>
<accession>A0A8N1S205</accession>
<keyword evidence="1" id="KW-1185">Reference proteome</keyword>
<proteinExistence type="predicted"/>
<evidence type="ECO:0000313" key="2">
    <source>
        <dbReference type="RefSeq" id="XP_025072894.1"/>
    </source>
</evidence>
<name>A0A8N1S205_9HYME</name>
<dbReference type="GeneID" id="112552217"/>